<dbReference type="Proteomes" id="UP001341840">
    <property type="component" value="Unassembled WGS sequence"/>
</dbReference>
<feature type="non-terminal residue" evidence="1">
    <location>
        <position position="1"/>
    </location>
</feature>
<reference evidence="1 2" key="1">
    <citation type="journal article" date="2023" name="Plants (Basel)">
        <title>Bridging the Gap: Combining Genomics and Transcriptomics Approaches to Understand Stylosanthes scabra, an Orphan Legume from the Brazilian Caatinga.</title>
        <authorList>
            <person name="Ferreira-Neto J.R.C."/>
            <person name="da Silva M.D."/>
            <person name="Binneck E."/>
            <person name="de Melo N.F."/>
            <person name="da Silva R.H."/>
            <person name="de Melo A.L.T.M."/>
            <person name="Pandolfi V."/>
            <person name="Bustamante F.O."/>
            <person name="Brasileiro-Vidal A.C."/>
            <person name="Benko-Iseppon A.M."/>
        </authorList>
    </citation>
    <scope>NUCLEOTIDE SEQUENCE [LARGE SCALE GENOMIC DNA]</scope>
    <source>
        <tissue evidence="1">Leaves</tissue>
    </source>
</reference>
<evidence type="ECO:0000313" key="1">
    <source>
        <dbReference type="EMBL" id="MED6128756.1"/>
    </source>
</evidence>
<accession>A0ABU6RXB7</accession>
<name>A0ABU6RXB7_9FABA</name>
<organism evidence="1 2">
    <name type="scientific">Stylosanthes scabra</name>
    <dbReference type="NCBI Taxonomy" id="79078"/>
    <lineage>
        <taxon>Eukaryota</taxon>
        <taxon>Viridiplantae</taxon>
        <taxon>Streptophyta</taxon>
        <taxon>Embryophyta</taxon>
        <taxon>Tracheophyta</taxon>
        <taxon>Spermatophyta</taxon>
        <taxon>Magnoliopsida</taxon>
        <taxon>eudicotyledons</taxon>
        <taxon>Gunneridae</taxon>
        <taxon>Pentapetalae</taxon>
        <taxon>rosids</taxon>
        <taxon>fabids</taxon>
        <taxon>Fabales</taxon>
        <taxon>Fabaceae</taxon>
        <taxon>Papilionoideae</taxon>
        <taxon>50 kb inversion clade</taxon>
        <taxon>dalbergioids sensu lato</taxon>
        <taxon>Dalbergieae</taxon>
        <taxon>Pterocarpus clade</taxon>
        <taxon>Stylosanthes</taxon>
    </lineage>
</organism>
<evidence type="ECO:0000313" key="2">
    <source>
        <dbReference type="Proteomes" id="UP001341840"/>
    </source>
</evidence>
<gene>
    <name evidence="1" type="ORF">PIB30_101070</name>
</gene>
<sequence>GDRLHAVLPRSLFNRWRGVLKEFHSYNMKWFIVSEDKLKSKSTDIDMFLTFGRLTQVTHVSKPAFPLEALKLKSIGELLQADRIDEAEMFGMLSV</sequence>
<keyword evidence="2" id="KW-1185">Reference proteome</keyword>
<protein>
    <submittedName>
        <fullName evidence="1">Uncharacterized protein</fullName>
    </submittedName>
</protein>
<dbReference type="EMBL" id="JASCZI010033111">
    <property type="protein sequence ID" value="MED6128756.1"/>
    <property type="molecule type" value="Genomic_DNA"/>
</dbReference>
<comment type="caution">
    <text evidence="1">The sequence shown here is derived from an EMBL/GenBank/DDBJ whole genome shotgun (WGS) entry which is preliminary data.</text>
</comment>
<proteinExistence type="predicted"/>